<organism evidence="2 3">
    <name type="scientific">Punica granatum</name>
    <name type="common">Pomegranate</name>
    <dbReference type="NCBI Taxonomy" id="22663"/>
    <lineage>
        <taxon>Eukaryota</taxon>
        <taxon>Viridiplantae</taxon>
        <taxon>Streptophyta</taxon>
        <taxon>Embryophyta</taxon>
        <taxon>Tracheophyta</taxon>
        <taxon>Spermatophyta</taxon>
        <taxon>Magnoliopsida</taxon>
        <taxon>eudicotyledons</taxon>
        <taxon>Gunneridae</taxon>
        <taxon>Pentapetalae</taxon>
        <taxon>rosids</taxon>
        <taxon>malvids</taxon>
        <taxon>Myrtales</taxon>
        <taxon>Lythraceae</taxon>
        <taxon>Punica</taxon>
    </lineage>
</organism>
<name>A0A2I0HPB1_PUNGR</name>
<comment type="caution">
    <text evidence="2">The sequence shown here is derived from an EMBL/GenBank/DDBJ whole genome shotgun (WGS) entry which is preliminary data.</text>
</comment>
<sequence>AHGYRRGFSASPGFRQIRHTSPSSSSSSNLAGGAFTGAEEAGSDFDTTGGASSAVEEDAAAAGAGIGEIYGLRGRRLKNGESRASGGFSIIPLASGPRYRSAFIRCNGGSVKMACGG</sequence>
<evidence type="ECO:0000313" key="3">
    <source>
        <dbReference type="Proteomes" id="UP000233551"/>
    </source>
</evidence>
<feature type="non-terminal residue" evidence="2">
    <location>
        <position position="1"/>
    </location>
</feature>
<gene>
    <name evidence="2" type="ORF">CRG98_046087</name>
</gene>
<keyword evidence="3" id="KW-1185">Reference proteome</keyword>
<proteinExistence type="predicted"/>
<dbReference type="AlphaFoldDB" id="A0A2I0HPB1"/>
<dbReference type="Proteomes" id="UP000233551">
    <property type="component" value="Unassembled WGS sequence"/>
</dbReference>
<dbReference type="EMBL" id="PGOL01006560">
    <property type="protein sequence ID" value="PKI33531.1"/>
    <property type="molecule type" value="Genomic_DNA"/>
</dbReference>
<protein>
    <submittedName>
        <fullName evidence="2">Uncharacterized protein</fullName>
    </submittedName>
</protein>
<feature type="region of interest" description="Disordered" evidence="1">
    <location>
        <begin position="1"/>
        <end position="56"/>
    </location>
</feature>
<feature type="compositionally biased region" description="Low complexity" evidence="1">
    <location>
        <begin position="21"/>
        <end position="40"/>
    </location>
</feature>
<evidence type="ECO:0000256" key="1">
    <source>
        <dbReference type="SAM" id="MobiDB-lite"/>
    </source>
</evidence>
<accession>A0A2I0HPB1</accession>
<reference evidence="2 3" key="1">
    <citation type="submission" date="2017-11" db="EMBL/GenBank/DDBJ databases">
        <title>De-novo sequencing of pomegranate (Punica granatum L.) genome.</title>
        <authorList>
            <person name="Akparov Z."/>
            <person name="Amiraslanov A."/>
            <person name="Hajiyeva S."/>
            <person name="Abbasov M."/>
            <person name="Kaur K."/>
            <person name="Hamwieh A."/>
            <person name="Solovyev V."/>
            <person name="Salamov A."/>
            <person name="Braich B."/>
            <person name="Kosarev P."/>
            <person name="Mahmoud A."/>
            <person name="Hajiyev E."/>
            <person name="Babayeva S."/>
            <person name="Izzatullayeva V."/>
            <person name="Mammadov A."/>
            <person name="Mammadov A."/>
            <person name="Sharifova S."/>
            <person name="Ojaghi J."/>
            <person name="Eynullazada K."/>
            <person name="Bayramov B."/>
            <person name="Abdulazimova A."/>
            <person name="Shahmuradov I."/>
        </authorList>
    </citation>
    <scope>NUCLEOTIDE SEQUENCE [LARGE SCALE GENOMIC DNA]</scope>
    <source>
        <strain evidence="3">cv. AG2017</strain>
        <tissue evidence="2">Leaf</tissue>
    </source>
</reference>
<evidence type="ECO:0000313" key="2">
    <source>
        <dbReference type="EMBL" id="PKI33531.1"/>
    </source>
</evidence>